<dbReference type="GO" id="GO:0006508">
    <property type="term" value="P:proteolysis"/>
    <property type="evidence" value="ECO:0007669"/>
    <property type="project" value="UniProtKB-KW"/>
</dbReference>
<reference evidence="6" key="1">
    <citation type="submission" date="2022-01" db="UniProtKB">
        <authorList>
            <consortium name="EnsemblMetazoa"/>
        </authorList>
    </citation>
    <scope>IDENTIFICATION</scope>
</reference>
<evidence type="ECO:0000256" key="1">
    <source>
        <dbReference type="ARBA" id="ARBA00022670"/>
    </source>
</evidence>
<dbReference type="Pfam" id="PF00089">
    <property type="entry name" value="Trypsin"/>
    <property type="match status" value="1"/>
</dbReference>
<dbReference type="AlphaFoldDB" id="A0A8I6SNE1"/>
<dbReference type="GO" id="GO:0004252">
    <property type="term" value="F:serine-type endopeptidase activity"/>
    <property type="evidence" value="ECO:0007669"/>
    <property type="project" value="InterPro"/>
</dbReference>
<dbReference type="SUPFAM" id="SSF50494">
    <property type="entry name" value="Trypsin-like serine proteases"/>
    <property type="match status" value="1"/>
</dbReference>
<evidence type="ECO:0000313" key="7">
    <source>
        <dbReference type="Proteomes" id="UP000494040"/>
    </source>
</evidence>
<keyword evidence="4" id="KW-1015">Disulfide bond</keyword>
<evidence type="ECO:0000256" key="4">
    <source>
        <dbReference type="ARBA" id="ARBA00023157"/>
    </source>
</evidence>
<keyword evidence="7" id="KW-1185">Reference proteome</keyword>
<dbReference type="OrthoDB" id="8189841at2759"/>
<dbReference type="KEGG" id="clec:112127462"/>
<dbReference type="InterPro" id="IPR009003">
    <property type="entry name" value="Peptidase_S1_PA"/>
</dbReference>
<dbReference type="InterPro" id="IPR050430">
    <property type="entry name" value="Peptidase_S1"/>
</dbReference>
<dbReference type="PANTHER" id="PTHR24276:SF98">
    <property type="entry name" value="FI18310P1-RELATED"/>
    <property type="match status" value="1"/>
</dbReference>
<dbReference type="SMART" id="SM00020">
    <property type="entry name" value="Tryp_SPc"/>
    <property type="match status" value="1"/>
</dbReference>
<organism evidence="6 7">
    <name type="scientific">Cimex lectularius</name>
    <name type="common">Bed bug</name>
    <name type="synonym">Acanthia lectularia</name>
    <dbReference type="NCBI Taxonomy" id="79782"/>
    <lineage>
        <taxon>Eukaryota</taxon>
        <taxon>Metazoa</taxon>
        <taxon>Ecdysozoa</taxon>
        <taxon>Arthropoda</taxon>
        <taxon>Hexapoda</taxon>
        <taxon>Insecta</taxon>
        <taxon>Pterygota</taxon>
        <taxon>Neoptera</taxon>
        <taxon>Paraneoptera</taxon>
        <taxon>Hemiptera</taxon>
        <taxon>Heteroptera</taxon>
        <taxon>Panheteroptera</taxon>
        <taxon>Cimicomorpha</taxon>
        <taxon>Cimicidae</taxon>
        <taxon>Cimex</taxon>
    </lineage>
</organism>
<dbReference type="PROSITE" id="PS50240">
    <property type="entry name" value="TRYPSIN_DOM"/>
    <property type="match status" value="1"/>
</dbReference>
<dbReference type="RefSeq" id="XP_024084271.1">
    <property type="nucleotide sequence ID" value="XM_024228503.1"/>
</dbReference>
<dbReference type="PANTHER" id="PTHR24276">
    <property type="entry name" value="POLYSERASE-RELATED"/>
    <property type="match status" value="1"/>
</dbReference>
<feature type="domain" description="Peptidase S1" evidence="5">
    <location>
        <begin position="6"/>
        <end position="258"/>
    </location>
</feature>
<protein>
    <recommendedName>
        <fullName evidence="5">Peptidase S1 domain-containing protein</fullName>
    </recommendedName>
</protein>
<accession>A0A8I6SNE1</accession>
<keyword evidence="3" id="KW-0720">Serine protease</keyword>
<evidence type="ECO:0000256" key="2">
    <source>
        <dbReference type="ARBA" id="ARBA00022801"/>
    </source>
</evidence>
<dbReference type="Gene3D" id="2.40.10.10">
    <property type="entry name" value="Trypsin-like serine proteases"/>
    <property type="match status" value="2"/>
</dbReference>
<evidence type="ECO:0000313" key="6">
    <source>
        <dbReference type="EnsemblMetazoa" id="XP_024084271.1"/>
    </source>
</evidence>
<keyword evidence="2" id="KW-0378">Hydrolase</keyword>
<dbReference type="InterPro" id="IPR043504">
    <property type="entry name" value="Peptidase_S1_PA_chymotrypsin"/>
</dbReference>
<evidence type="ECO:0000259" key="5">
    <source>
        <dbReference type="PROSITE" id="PS50240"/>
    </source>
</evidence>
<proteinExistence type="predicted"/>
<dbReference type="InterPro" id="IPR001254">
    <property type="entry name" value="Trypsin_dom"/>
</dbReference>
<keyword evidence="1" id="KW-0645">Protease</keyword>
<sequence>MFCSGLVKSAEYEKKIIRRRAHQGEFPYIVCIRSKYYKCGGVLVKLNNALTAASCFQLKNERDRKTLVAIGGTVHLQDRTGQEIVISSFIKHEKFLYIENNNIVETHYDIGLATLLYSFEENPNLQPYGSFPFETAEEMKTYLLDIANQGRRCVTVGYGFLTKKLAEAPYLHVVEVNILLNDSCNKVENKTDPVICTKAVRKETNTTGNYANNGKGNPLICNGKILGIDRGFSIEEDRVIIIFTPIWPYLNYFKLPLAISSGNVSVQSVVLQASLLTLAVIYVVRQ</sequence>
<evidence type="ECO:0000256" key="3">
    <source>
        <dbReference type="ARBA" id="ARBA00022825"/>
    </source>
</evidence>
<dbReference type="EnsemblMetazoa" id="XM_024228503.1">
    <property type="protein sequence ID" value="XP_024084271.1"/>
    <property type="gene ID" value="LOC112127462"/>
</dbReference>
<dbReference type="Proteomes" id="UP000494040">
    <property type="component" value="Unassembled WGS sequence"/>
</dbReference>
<dbReference type="GeneID" id="112127462"/>
<name>A0A8I6SNE1_CIMLE</name>